<keyword evidence="7" id="KW-0472">Membrane</keyword>
<organism evidence="9 10">
    <name type="scientific">Rhodococcus oxybenzonivorans</name>
    <dbReference type="NCBI Taxonomy" id="1990687"/>
    <lineage>
        <taxon>Bacteria</taxon>
        <taxon>Bacillati</taxon>
        <taxon>Actinomycetota</taxon>
        <taxon>Actinomycetes</taxon>
        <taxon>Mycobacteriales</taxon>
        <taxon>Nocardiaceae</taxon>
        <taxon>Rhodococcus</taxon>
    </lineage>
</organism>
<evidence type="ECO:0000256" key="3">
    <source>
        <dbReference type="ARBA" id="ARBA00022801"/>
    </source>
</evidence>
<keyword evidence="5 6" id="KW-0482">Metalloprotease</keyword>
<dbReference type="OrthoDB" id="9785340at2"/>
<dbReference type="CDD" id="cd07326">
    <property type="entry name" value="M56_BlaR1_MecR1_like"/>
    <property type="match status" value="1"/>
</dbReference>
<feature type="transmembrane region" description="Helical" evidence="7">
    <location>
        <begin position="83"/>
        <end position="105"/>
    </location>
</feature>
<dbReference type="AlphaFoldDB" id="A0A2S2C7H0"/>
<dbReference type="GO" id="GO:0004222">
    <property type="term" value="F:metalloendopeptidase activity"/>
    <property type="evidence" value="ECO:0007669"/>
    <property type="project" value="InterPro"/>
</dbReference>
<dbReference type="InterPro" id="IPR052173">
    <property type="entry name" value="Beta-lactam_resp_regulator"/>
</dbReference>
<evidence type="ECO:0000256" key="4">
    <source>
        <dbReference type="ARBA" id="ARBA00022833"/>
    </source>
</evidence>
<keyword evidence="2" id="KW-0479">Metal-binding</keyword>
<keyword evidence="4 6" id="KW-0862">Zinc</keyword>
<evidence type="ECO:0000256" key="6">
    <source>
        <dbReference type="RuleBase" id="RU003983"/>
    </source>
</evidence>
<evidence type="ECO:0000313" key="9">
    <source>
        <dbReference type="EMBL" id="AWK76821.1"/>
    </source>
</evidence>
<evidence type="ECO:0000256" key="1">
    <source>
        <dbReference type="ARBA" id="ARBA00022670"/>
    </source>
</evidence>
<evidence type="ECO:0000313" key="10">
    <source>
        <dbReference type="Proteomes" id="UP000245711"/>
    </source>
</evidence>
<gene>
    <name evidence="9" type="ORF">CBI38_36060</name>
</gene>
<dbReference type="RefSeq" id="WP_109336240.1">
    <property type="nucleotide sequence ID" value="NZ_CP021356.1"/>
</dbReference>
<dbReference type="Pfam" id="PF01435">
    <property type="entry name" value="Peptidase_M48"/>
    <property type="match status" value="1"/>
</dbReference>
<accession>A0A2S2C7H0</accession>
<keyword evidence="7" id="KW-0812">Transmembrane</keyword>
<protein>
    <recommendedName>
        <fullName evidence="8">Peptidase M48 domain-containing protein</fullName>
    </recommendedName>
</protein>
<dbReference type="InterPro" id="IPR001915">
    <property type="entry name" value="Peptidase_M48"/>
</dbReference>
<keyword evidence="10" id="KW-1185">Reference proteome</keyword>
<proteinExistence type="inferred from homology"/>
<keyword evidence="3 6" id="KW-0378">Hydrolase</keyword>
<dbReference type="GO" id="GO:0006508">
    <property type="term" value="P:proteolysis"/>
    <property type="evidence" value="ECO:0007669"/>
    <property type="project" value="UniProtKB-KW"/>
</dbReference>
<feature type="domain" description="Peptidase M48" evidence="8">
    <location>
        <begin position="121"/>
        <end position="195"/>
    </location>
</feature>
<comment type="cofactor">
    <cofactor evidence="6">
        <name>Zn(2+)</name>
        <dbReference type="ChEBI" id="CHEBI:29105"/>
    </cofactor>
    <text evidence="6">Binds 1 zinc ion per subunit.</text>
</comment>
<evidence type="ECO:0000259" key="8">
    <source>
        <dbReference type="Pfam" id="PF01435"/>
    </source>
</evidence>
<keyword evidence="7" id="KW-1133">Transmembrane helix</keyword>
<dbReference type="PANTHER" id="PTHR34978">
    <property type="entry name" value="POSSIBLE SENSOR-TRANSDUCER PROTEIN BLAR"/>
    <property type="match status" value="1"/>
</dbReference>
<geneLocation type="plasmid" evidence="10">
    <name>prb29</name>
</geneLocation>
<dbReference type="EMBL" id="CP021356">
    <property type="protein sequence ID" value="AWK76821.1"/>
    <property type="molecule type" value="Genomic_DNA"/>
</dbReference>
<keyword evidence="1 6" id="KW-0645">Protease</keyword>
<name>A0A2S2C7H0_9NOCA</name>
<dbReference type="Gene3D" id="3.30.2010.10">
    <property type="entry name" value="Metalloproteases ('zincins'), catalytic domain"/>
    <property type="match status" value="1"/>
</dbReference>
<dbReference type="Proteomes" id="UP000245711">
    <property type="component" value="Plasmid pRB29"/>
</dbReference>
<evidence type="ECO:0000256" key="7">
    <source>
        <dbReference type="SAM" id="Phobius"/>
    </source>
</evidence>
<evidence type="ECO:0000256" key="2">
    <source>
        <dbReference type="ARBA" id="ARBA00022723"/>
    </source>
</evidence>
<dbReference type="KEGG" id="roz:CBI38_36060"/>
<sequence>MTAAACLLLYSYVVAVVAPRVLPAVTRTGSVPRLAVAVWLLTISTVVASWVASSTILLFEVLSQRSHFGRAVVDAHVSAVHDLVTGHVGLSLGLLIFSTGALLLLTARVCRSVARSRKHTRRHAHLVRGLGRTVGEWDAVLVDAPERVAYCVAGRRSTIVISSGAVAVLDERHLNAVLAHERAHLAGRHHAILEVTRAISQVLPRVRLFATANADLARLLEMCADDGAARVHGSGCVLGALVALTGPSPAPAHALGASSVGVLARAQRLASPASAAQRVRDRVTLAVVTGGVIAAPLTVVHLQA</sequence>
<feature type="transmembrane region" description="Helical" evidence="7">
    <location>
        <begin position="39"/>
        <end position="62"/>
    </location>
</feature>
<dbReference type="GO" id="GO:0046872">
    <property type="term" value="F:metal ion binding"/>
    <property type="evidence" value="ECO:0007669"/>
    <property type="project" value="UniProtKB-KW"/>
</dbReference>
<evidence type="ECO:0000256" key="5">
    <source>
        <dbReference type="ARBA" id="ARBA00023049"/>
    </source>
</evidence>
<comment type="similarity">
    <text evidence="6">Belongs to the peptidase M48 family.</text>
</comment>
<reference evidence="9 10" key="1">
    <citation type="submission" date="2017-05" db="EMBL/GenBank/DDBJ databases">
        <title>Isolation of Rhodococcus sp. S2-17 biodegrading of BP-3.</title>
        <authorList>
            <person name="Lee Y."/>
            <person name="Kim K.H."/>
            <person name="Chun B.H."/>
            <person name="Jung H.S."/>
            <person name="Jeon C.O."/>
        </authorList>
    </citation>
    <scope>NUCLEOTIDE SEQUENCE [LARGE SCALE GENOMIC DNA]</scope>
    <source>
        <strain evidence="9 10">S2-17</strain>
        <plasmid evidence="10">prb29</plasmid>
    </source>
</reference>
<keyword evidence="9" id="KW-0614">Plasmid</keyword>
<dbReference type="PANTHER" id="PTHR34978:SF3">
    <property type="entry name" value="SLR0241 PROTEIN"/>
    <property type="match status" value="1"/>
</dbReference>